<comment type="caution">
    <text evidence="2">The sequence shown here is derived from an EMBL/GenBank/DDBJ whole genome shotgun (WGS) entry which is preliminary data.</text>
</comment>
<gene>
    <name evidence="2" type="ORF">JS756_14020</name>
</gene>
<keyword evidence="3" id="KW-1185">Reference proteome</keyword>
<dbReference type="RefSeq" id="WP_205383418.1">
    <property type="nucleotide sequence ID" value="NZ_JAFFZS010000009.1"/>
</dbReference>
<evidence type="ECO:0000313" key="2">
    <source>
        <dbReference type="EMBL" id="MBN0045207.1"/>
    </source>
</evidence>
<dbReference type="PANTHER" id="PTHR30289">
    <property type="entry name" value="UNCHARACTERIZED PROTEIN YBCL-RELATED"/>
    <property type="match status" value="1"/>
</dbReference>
<protein>
    <submittedName>
        <fullName evidence="2">YHYH protein</fullName>
    </submittedName>
</protein>
<accession>A0ABS2VQ18</accession>
<evidence type="ECO:0000259" key="1">
    <source>
        <dbReference type="Pfam" id="PF14240"/>
    </source>
</evidence>
<name>A0ABS2VQ18_STRAS</name>
<dbReference type="EMBL" id="JAFFZS010000009">
    <property type="protein sequence ID" value="MBN0045207.1"/>
    <property type="molecule type" value="Genomic_DNA"/>
</dbReference>
<sequence>MSDPREHHEHGYIRLPAHMVTRRRLLRAGAAGLGAVLLGACSDSSGNRSTGTAEQTSGAPLTTLSGFEEFADTVKVVTDGEFWLVESNGLPTHDMMVGITSWQQQVPVSQPYTGTNAWRIPSAPAPADEPVSGRTALYRGAIALAVNGVPIFNALNNRGDDAYLAGELDKWGGHAGRGDDYHYHIAPLHLQDSVGRKHPIAYALDGYPLYGETEPDGSTVTGLDEFNGHESPGGTYHYHGTRTYPYINGGLRGVVSVVDDQVDPQPVTTAFRPARTPLAGATVTGFTSPEPGSYRLEYSLGGATGEVAYTVTSSSVRFTFTDPQGTVTTETYAREGTRTGTPGSSTAVES</sequence>
<dbReference type="PANTHER" id="PTHR30289:SF8">
    <property type="entry name" value="YHYH DOMAIN-CONTAINING PROTEIN"/>
    <property type="match status" value="1"/>
</dbReference>
<dbReference type="InterPro" id="IPR006311">
    <property type="entry name" value="TAT_signal"/>
</dbReference>
<evidence type="ECO:0000313" key="3">
    <source>
        <dbReference type="Proteomes" id="UP000788262"/>
    </source>
</evidence>
<proteinExistence type="predicted"/>
<organism evidence="2 3">
    <name type="scientific">Streptomyces actuosus</name>
    <dbReference type="NCBI Taxonomy" id="1885"/>
    <lineage>
        <taxon>Bacteria</taxon>
        <taxon>Bacillati</taxon>
        <taxon>Actinomycetota</taxon>
        <taxon>Actinomycetes</taxon>
        <taxon>Kitasatosporales</taxon>
        <taxon>Streptomycetaceae</taxon>
        <taxon>Streptomyces</taxon>
    </lineage>
</organism>
<feature type="domain" description="YHYH" evidence="1">
    <location>
        <begin position="118"/>
        <end position="213"/>
    </location>
</feature>
<dbReference type="PROSITE" id="PS51318">
    <property type="entry name" value="TAT"/>
    <property type="match status" value="1"/>
</dbReference>
<dbReference type="Pfam" id="PF14240">
    <property type="entry name" value="YHYH"/>
    <property type="match status" value="1"/>
</dbReference>
<dbReference type="Proteomes" id="UP000788262">
    <property type="component" value="Unassembled WGS sequence"/>
</dbReference>
<dbReference type="InterPro" id="IPR025924">
    <property type="entry name" value="YHYH_dom"/>
</dbReference>
<reference evidence="2 3" key="1">
    <citation type="submission" date="2021-02" db="EMBL/GenBank/DDBJ databases">
        <title>Whole genome sequencing of Streptomyces actuosus VRA1.</title>
        <authorList>
            <person name="Sen G."/>
            <person name="Sen A."/>
        </authorList>
    </citation>
    <scope>NUCLEOTIDE SEQUENCE [LARGE SCALE GENOMIC DNA]</scope>
    <source>
        <strain evidence="2 3">VRA1</strain>
    </source>
</reference>